<evidence type="ECO:0008006" key="4">
    <source>
        <dbReference type="Google" id="ProtNLM"/>
    </source>
</evidence>
<feature type="transmembrane region" description="Helical" evidence="1">
    <location>
        <begin position="110"/>
        <end position="132"/>
    </location>
</feature>
<feature type="transmembrane region" description="Helical" evidence="1">
    <location>
        <begin position="286"/>
        <end position="308"/>
    </location>
</feature>
<dbReference type="PANTHER" id="PTHR37305:SF1">
    <property type="entry name" value="MEMBRANE PROTEIN"/>
    <property type="match status" value="1"/>
</dbReference>
<name>A0A4Y8PVT6_9BACL</name>
<dbReference type="OrthoDB" id="8613028at2"/>
<evidence type="ECO:0000256" key="1">
    <source>
        <dbReference type="SAM" id="Phobius"/>
    </source>
</evidence>
<dbReference type="Proteomes" id="UP000298246">
    <property type="component" value="Unassembled WGS sequence"/>
</dbReference>
<evidence type="ECO:0000313" key="2">
    <source>
        <dbReference type="EMBL" id="TFE84130.1"/>
    </source>
</evidence>
<dbReference type="AlphaFoldDB" id="A0A4Y8PVT6"/>
<keyword evidence="1" id="KW-0472">Membrane</keyword>
<dbReference type="PANTHER" id="PTHR37305">
    <property type="entry name" value="INTEGRAL MEMBRANE PROTEIN-RELATED"/>
    <property type="match status" value="1"/>
</dbReference>
<comment type="caution">
    <text evidence="2">The sequence shown here is derived from an EMBL/GenBank/DDBJ whole genome shotgun (WGS) entry which is preliminary data.</text>
</comment>
<reference evidence="2 3" key="1">
    <citation type="submission" date="2017-03" db="EMBL/GenBank/DDBJ databases">
        <title>Isolation of Levoglucosan Utilizing Bacteria.</title>
        <authorList>
            <person name="Arya A.S."/>
        </authorList>
    </citation>
    <scope>NUCLEOTIDE SEQUENCE [LARGE SCALE GENOMIC DNA]</scope>
    <source>
        <strain evidence="2 3">MEC069</strain>
    </source>
</reference>
<dbReference type="GO" id="GO:0140359">
    <property type="term" value="F:ABC-type transporter activity"/>
    <property type="evidence" value="ECO:0007669"/>
    <property type="project" value="InterPro"/>
</dbReference>
<dbReference type="EMBL" id="MYFO01000038">
    <property type="protein sequence ID" value="TFE84130.1"/>
    <property type="molecule type" value="Genomic_DNA"/>
</dbReference>
<proteinExistence type="predicted"/>
<evidence type="ECO:0000313" key="3">
    <source>
        <dbReference type="Proteomes" id="UP000298246"/>
    </source>
</evidence>
<feature type="transmembrane region" description="Helical" evidence="1">
    <location>
        <begin position="20"/>
        <end position="39"/>
    </location>
</feature>
<protein>
    <recommendedName>
        <fullName evidence="4">ABC transporter permease</fullName>
    </recommendedName>
</protein>
<organism evidence="2 3">
    <name type="scientific">Paenibacillus athensensis</name>
    <dbReference type="NCBI Taxonomy" id="1967502"/>
    <lineage>
        <taxon>Bacteria</taxon>
        <taxon>Bacillati</taxon>
        <taxon>Bacillota</taxon>
        <taxon>Bacilli</taxon>
        <taxon>Bacillales</taxon>
        <taxon>Paenibacillaceae</taxon>
        <taxon>Paenibacillus</taxon>
    </lineage>
</organism>
<dbReference type="Pfam" id="PF12679">
    <property type="entry name" value="ABC2_membrane_2"/>
    <property type="match status" value="1"/>
</dbReference>
<dbReference type="RefSeq" id="WP_134756441.1">
    <property type="nucleotide sequence ID" value="NZ_MYFO02000001.1"/>
</dbReference>
<feature type="transmembrane region" description="Helical" evidence="1">
    <location>
        <begin position="235"/>
        <end position="255"/>
    </location>
</feature>
<gene>
    <name evidence="2" type="ORF">B5M42_21040</name>
</gene>
<feature type="transmembrane region" description="Helical" evidence="1">
    <location>
        <begin position="153"/>
        <end position="178"/>
    </location>
</feature>
<keyword evidence="1" id="KW-1133">Transmembrane helix</keyword>
<sequence length="315" mass="36190">MFNLIRNENMKVYRRPRTWLLIGILIFVVLFSSFMEWYYDQKDAATEGSWQQEISEQKADFVKMLAEPKLNPENRKHFEERIKVIDYQLEHNIHPEDATMWDGTNNSAELIILITLLTVIIAGDSLAGEFAGGTIKLLLIRPASRLQILLSKYMSMILFGLLLVVILFVVSTLFNGLLYRFADFNLPLVQLTENGQIVEKNMFANLWQTYLLNGVSTIMFVTLAFMISTAFRSSALAIGFSIFVLFAGTLLMQLLQPYAWSKYLLFSSIDLSQYLNGRPYQEGMTLTFSIAVLSVYFLLFNLISWLVFTKRDVAV</sequence>
<keyword evidence="1" id="KW-0812">Transmembrane</keyword>
<feature type="transmembrane region" description="Helical" evidence="1">
    <location>
        <begin position="210"/>
        <end position="228"/>
    </location>
</feature>
<accession>A0A4Y8PVT6</accession>
<dbReference type="GO" id="GO:0005886">
    <property type="term" value="C:plasma membrane"/>
    <property type="evidence" value="ECO:0007669"/>
    <property type="project" value="UniProtKB-SubCell"/>
</dbReference>
<keyword evidence="3" id="KW-1185">Reference proteome</keyword>